<comment type="similarity">
    <text evidence="11">Belongs to the type II pantothenate kinase family.</text>
</comment>
<keyword evidence="6" id="KW-0808">Transferase</keyword>
<keyword evidence="8 13" id="KW-0418">Kinase</keyword>
<accession>A0A0V1L174</accession>
<feature type="region of interest" description="Disordered" evidence="12">
    <location>
        <begin position="458"/>
        <end position="492"/>
    </location>
</feature>
<comment type="caution">
    <text evidence="13">The sequence shown here is derived from an EMBL/GenBank/DDBJ whole genome shotgun (WGS) entry which is preliminary data.</text>
</comment>
<dbReference type="OrthoDB" id="275583at2759"/>
<comment type="subcellular location">
    <subcellularLocation>
        <location evidence="2">Cytoplasm</location>
    </subcellularLocation>
</comment>
<dbReference type="Gene3D" id="3.30.420.510">
    <property type="match status" value="1"/>
</dbReference>
<evidence type="ECO:0000256" key="3">
    <source>
        <dbReference type="ARBA" id="ARBA00005225"/>
    </source>
</evidence>
<dbReference type="EMBL" id="JYDW01000167">
    <property type="protein sequence ID" value="KRZ53332.1"/>
    <property type="molecule type" value="Genomic_DNA"/>
</dbReference>
<dbReference type="FunFam" id="3.30.420.40:FF:000025">
    <property type="entry name" value="pantothenate kinase 2, mitochondrial"/>
    <property type="match status" value="1"/>
</dbReference>
<dbReference type="PANTHER" id="PTHR12280:SF30">
    <property type="entry name" value="FUMBLE"/>
    <property type="match status" value="1"/>
</dbReference>
<evidence type="ECO:0000256" key="7">
    <source>
        <dbReference type="ARBA" id="ARBA00022741"/>
    </source>
</evidence>
<dbReference type="Proteomes" id="UP000054721">
    <property type="component" value="Unassembled WGS sequence"/>
</dbReference>
<evidence type="ECO:0000256" key="12">
    <source>
        <dbReference type="SAM" id="MobiDB-lite"/>
    </source>
</evidence>
<dbReference type="GO" id="GO:0015937">
    <property type="term" value="P:coenzyme A biosynthetic process"/>
    <property type="evidence" value="ECO:0007669"/>
    <property type="project" value="UniProtKB-KW"/>
</dbReference>
<evidence type="ECO:0000256" key="8">
    <source>
        <dbReference type="ARBA" id="ARBA00022777"/>
    </source>
</evidence>
<keyword evidence="10" id="KW-0173">Coenzyme A biosynthesis</keyword>
<dbReference type="CDD" id="cd24122">
    <property type="entry name" value="ASKHA_NBD_PanK-II_Pank1-like"/>
    <property type="match status" value="1"/>
</dbReference>
<keyword evidence="14" id="KW-1185">Reference proteome</keyword>
<dbReference type="Pfam" id="PF03630">
    <property type="entry name" value="Fumble"/>
    <property type="match status" value="1"/>
</dbReference>
<dbReference type="Gene3D" id="3.30.420.40">
    <property type="match status" value="1"/>
</dbReference>
<dbReference type="NCBIfam" id="TIGR00555">
    <property type="entry name" value="panK_eukar"/>
    <property type="match status" value="1"/>
</dbReference>
<evidence type="ECO:0000256" key="2">
    <source>
        <dbReference type="ARBA" id="ARBA00004496"/>
    </source>
</evidence>
<evidence type="ECO:0000256" key="1">
    <source>
        <dbReference type="ARBA" id="ARBA00001206"/>
    </source>
</evidence>
<dbReference type="SUPFAM" id="SSF53067">
    <property type="entry name" value="Actin-like ATPase domain"/>
    <property type="match status" value="2"/>
</dbReference>
<dbReference type="AlphaFoldDB" id="A0A0V1L174"/>
<dbReference type="STRING" id="6335.A0A0V1L174"/>
<dbReference type="GO" id="GO:0005634">
    <property type="term" value="C:nucleus"/>
    <property type="evidence" value="ECO:0007669"/>
    <property type="project" value="TreeGrafter"/>
</dbReference>
<dbReference type="GO" id="GO:0005524">
    <property type="term" value="F:ATP binding"/>
    <property type="evidence" value="ECO:0007669"/>
    <property type="project" value="UniProtKB-KW"/>
</dbReference>
<evidence type="ECO:0000256" key="5">
    <source>
        <dbReference type="ARBA" id="ARBA00022490"/>
    </source>
</evidence>
<evidence type="ECO:0000256" key="11">
    <source>
        <dbReference type="ARBA" id="ARBA00060870"/>
    </source>
</evidence>
<protein>
    <recommendedName>
        <fullName evidence="4">pantothenate kinase</fullName>
        <ecNumber evidence="4">2.7.1.33</ecNumber>
    </recommendedName>
</protein>
<evidence type="ECO:0000256" key="9">
    <source>
        <dbReference type="ARBA" id="ARBA00022840"/>
    </source>
</evidence>
<dbReference type="GO" id="GO:0004594">
    <property type="term" value="F:pantothenate kinase activity"/>
    <property type="evidence" value="ECO:0007669"/>
    <property type="project" value="UniProtKB-EC"/>
</dbReference>
<name>A0A0V1L174_9BILA</name>
<keyword evidence="9" id="KW-0067">ATP-binding</keyword>
<proteinExistence type="inferred from homology"/>
<organism evidence="13 14">
    <name type="scientific">Trichinella nativa</name>
    <dbReference type="NCBI Taxonomy" id="6335"/>
    <lineage>
        <taxon>Eukaryota</taxon>
        <taxon>Metazoa</taxon>
        <taxon>Ecdysozoa</taxon>
        <taxon>Nematoda</taxon>
        <taxon>Enoplea</taxon>
        <taxon>Dorylaimia</taxon>
        <taxon>Trichinellida</taxon>
        <taxon>Trichinellidae</taxon>
        <taxon>Trichinella</taxon>
    </lineage>
</organism>
<evidence type="ECO:0000256" key="4">
    <source>
        <dbReference type="ARBA" id="ARBA00012102"/>
    </source>
</evidence>
<keyword evidence="5" id="KW-0963">Cytoplasm</keyword>
<evidence type="ECO:0000256" key="6">
    <source>
        <dbReference type="ARBA" id="ARBA00022679"/>
    </source>
</evidence>
<sequence length="492" mass="54170">MDWCSKFCSSSGHKINPPAGWKDHNLSADEPLMPWFGIDIGGTLVKLVYFEPTDERVNSVPEAETTRKIRHYLLSKTAYGDSGVRDVKLQLEDQKINGRTGTLHFIRFPTSNMPGFIALTKSKGLAPNSSTVCATGGGAHKYDSACQMSGKAFARKSLSLKFKKMDELHTLISGIQYILKHNSLEAFYYTNPLDNETCKSEFLTSRVDPPYLVVNVGSGVSILAVAEDHSFRRVSGTSLGGGTFHGLCCLLTGCETFEQALELASLGENNKVDKLVGDIYGGDYAPFNLKASTVASSFGNMIHPEKQKQTTKEDLASSALVSITYNIASLSFLCARIEKLKTILFVGNFFRINSISMRHIAHALAYWSENKVKALFMRHEGYFGAVGCLLNLTSADGNDNVEEANRIKYLEKKRSYVISKFAFSGAVYRGSIQERCRPLQCGTYGLTETRRIAVKAKRNRGSLQMHGHNKPSAPRSAYGGTDQSAEPAHFLT</sequence>
<dbReference type="InterPro" id="IPR043129">
    <property type="entry name" value="ATPase_NBD"/>
</dbReference>
<evidence type="ECO:0000313" key="13">
    <source>
        <dbReference type="EMBL" id="KRZ53332.1"/>
    </source>
</evidence>
<comment type="catalytic activity">
    <reaction evidence="1">
        <text>(R)-pantothenate + ATP = (R)-4'-phosphopantothenate + ADP + H(+)</text>
        <dbReference type="Rhea" id="RHEA:16373"/>
        <dbReference type="ChEBI" id="CHEBI:10986"/>
        <dbReference type="ChEBI" id="CHEBI:15378"/>
        <dbReference type="ChEBI" id="CHEBI:29032"/>
        <dbReference type="ChEBI" id="CHEBI:30616"/>
        <dbReference type="ChEBI" id="CHEBI:456216"/>
        <dbReference type="EC" id="2.7.1.33"/>
    </reaction>
</comment>
<dbReference type="EC" id="2.7.1.33" evidence="4"/>
<comment type="pathway">
    <text evidence="3">Cofactor biosynthesis; coenzyme A biosynthesis; CoA from (R)-pantothenate: step 1/5.</text>
</comment>
<dbReference type="GO" id="GO:0005829">
    <property type="term" value="C:cytosol"/>
    <property type="evidence" value="ECO:0007669"/>
    <property type="project" value="TreeGrafter"/>
</dbReference>
<keyword evidence="7" id="KW-0547">Nucleotide-binding</keyword>
<gene>
    <name evidence="13" type="ORF">T02_7436</name>
</gene>
<dbReference type="InterPro" id="IPR004567">
    <property type="entry name" value="Type_II_PanK"/>
</dbReference>
<reference evidence="13 14" key="1">
    <citation type="submission" date="2015-05" db="EMBL/GenBank/DDBJ databases">
        <title>Evolution of Trichinella species and genotypes.</title>
        <authorList>
            <person name="Korhonen P.K."/>
            <person name="Edoardo P."/>
            <person name="Giuseppe L.R."/>
            <person name="Gasser R.B."/>
        </authorList>
    </citation>
    <scope>NUCLEOTIDE SEQUENCE [LARGE SCALE GENOMIC DNA]</scope>
    <source>
        <strain evidence="13">ISS10</strain>
    </source>
</reference>
<evidence type="ECO:0000256" key="10">
    <source>
        <dbReference type="ARBA" id="ARBA00022993"/>
    </source>
</evidence>
<evidence type="ECO:0000313" key="14">
    <source>
        <dbReference type="Proteomes" id="UP000054721"/>
    </source>
</evidence>
<dbReference type="PANTHER" id="PTHR12280">
    <property type="entry name" value="PANTOTHENATE KINASE"/>
    <property type="match status" value="1"/>
</dbReference>